<keyword evidence="3 12" id="KW-0813">Transport</keyword>
<dbReference type="InterPro" id="IPR026389">
    <property type="entry name" value="SecA_Actinobact-type"/>
</dbReference>
<dbReference type="PROSITE" id="PS51192">
    <property type="entry name" value="HELICASE_ATP_BIND_1"/>
    <property type="match status" value="1"/>
</dbReference>
<dbReference type="SUPFAM" id="SSF81767">
    <property type="entry name" value="Pre-protein crosslinking domain of SecA"/>
    <property type="match status" value="1"/>
</dbReference>
<dbReference type="EC" id="7.4.2.8" evidence="12"/>
<keyword evidence="8 12" id="KW-0653">Protein transport</keyword>
<dbReference type="SUPFAM" id="SSF52540">
    <property type="entry name" value="P-loop containing nucleoside triphosphate hydrolases"/>
    <property type="match status" value="2"/>
</dbReference>
<feature type="binding site" evidence="12">
    <location>
        <position position="505"/>
    </location>
    <ligand>
        <name>ATP</name>
        <dbReference type="ChEBI" id="CHEBI:30616"/>
    </ligand>
</feature>
<keyword evidence="5 12" id="KW-0963">Cytoplasm</keyword>
<sequence>MALPGWLESARRWVVRPPGSTVDLGPLWAAVRHAGTLESEFARLDDAALTTRAGDAAATMRAGDAAATMRAGDAAGRVVFCAVAREVARRELGLRAYDEQLVGALALMDGRVAQMATGEGKTLTAAIAAAALSAGGPVHVLTVNDYLARRDTEWMWPFYQRLGVSVGWVTEKSTAAQRRAAYARDVTYVSVNEAGFDFLRDGLCTDVADRVQRPLGAVIVDEADAVLVDEARVPLVLAGSTLAGPDLALGMAGVVRDLRPGEHYLLAEQDRTVHLTADGVAAVERALGAELYAVQNLDLLTAANLALHAEALLTRDVDYIVRDGRVELVDGFRGRIAQRRRWPDGLQSAVEAKEGLTGSGGGSILATITLQAFLNRYSRVAGMTGTALGVGEQLREHYRLEIAVLPPHRPCIRRDEPDRTYATAGIRDEAVIAEVTAVHATGRPILLATPAVADSEALGERLREAGIACTVLNAKNDAEEAVIVAEAGAIGAVTVSTQMTGRGVDIRLGGSDQRDHDRVAALGGLYVIGVGRHDSGRIDDQIRGRAGRQGDPGGSVFFVSLEDDLITRYAPAKSPTVADAQRIAEQVNREIHRNTWRYHYLLEQHRVAMADRREQVLTTDRGSEILAGLRSAEHAALVRAHGADRVAAVARTIVLHHLDTAWADYLGFIGELREGIHLRAVANLDPLDEFHRAAVPEFRRLIPGAEQRAAAVFSALDPSGSDWTAAGLGLDRPSATWTYVVDDDALGTDMSHFLAGLIDLFRTK</sequence>
<dbReference type="InterPro" id="IPR036670">
    <property type="entry name" value="SecA_X-link_sf"/>
</dbReference>
<dbReference type="PANTHER" id="PTHR30612">
    <property type="entry name" value="SECA INNER MEMBRANE COMPONENT OF SEC PROTEIN SECRETION SYSTEM"/>
    <property type="match status" value="1"/>
</dbReference>
<comment type="similarity">
    <text evidence="2 12">Belongs to the SecA family.</text>
</comment>
<keyword evidence="6 12" id="KW-0547">Nucleotide-binding</keyword>
<comment type="subcellular location">
    <subcellularLocation>
        <location evidence="12">Cell membrane</location>
        <topology evidence="12">Peripheral membrane protein</topology>
        <orientation evidence="12">Cytoplasmic side</orientation>
    </subcellularLocation>
    <subcellularLocation>
        <location evidence="12">Cytoplasm</location>
    </subcellularLocation>
    <subcellularLocation>
        <location evidence="1">Membrane</location>
        <topology evidence="1">Peripheral membrane protein</topology>
    </subcellularLocation>
    <text evidence="12">Distribution is 50-50.</text>
</comment>
<evidence type="ECO:0000256" key="4">
    <source>
        <dbReference type="ARBA" id="ARBA00022475"/>
    </source>
</evidence>
<keyword evidence="4 12" id="KW-1003">Cell membrane</keyword>
<accession>A0ABS3UY58</accession>
<dbReference type="Gene3D" id="3.40.50.300">
    <property type="entry name" value="P-loop containing nucleotide triphosphate hydrolases"/>
    <property type="match status" value="3"/>
</dbReference>
<dbReference type="InterPro" id="IPR044722">
    <property type="entry name" value="SecA_SF2_C"/>
</dbReference>
<name>A0ABS3UY58_9ACTN</name>
<organism evidence="16 17">
    <name type="scientific">Actinoplanes flavus</name>
    <dbReference type="NCBI Taxonomy" id="2820290"/>
    <lineage>
        <taxon>Bacteria</taxon>
        <taxon>Bacillati</taxon>
        <taxon>Actinomycetota</taxon>
        <taxon>Actinomycetes</taxon>
        <taxon>Micromonosporales</taxon>
        <taxon>Micromonosporaceae</taxon>
        <taxon>Actinoplanes</taxon>
    </lineage>
</organism>
<dbReference type="PROSITE" id="PS51194">
    <property type="entry name" value="HELICASE_CTER"/>
    <property type="match status" value="1"/>
</dbReference>
<evidence type="ECO:0000256" key="5">
    <source>
        <dbReference type="ARBA" id="ARBA00022490"/>
    </source>
</evidence>
<dbReference type="RefSeq" id="WP_208472771.1">
    <property type="nucleotide sequence ID" value="NZ_JAGFNS010000040.1"/>
</dbReference>
<comment type="catalytic activity">
    <reaction evidence="12">
        <text>ATP + H2O + cellular proteinSide 1 = ADP + phosphate + cellular proteinSide 2.</text>
        <dbReference type="EC" id="7.4.2.8"/>
    </reaction>
</comment>
<reference evidence="16 17" key="1">
    <citation type="submission" date="2021-03" db="EMBL/GenBank/DDBJ databases">
        <title>Actinoplanes flavus sp. nov., a novel actinomycete isolated from Coconut Palm rhizosphere soil.</title>
        <authorList>
            <person name="Luo X."/>
        </authorList>
    </citation>
    <scope>NUCLEOTIDE SEQUENCE [LARGE SCALE GENOMIC DNA]</scope>
    <source>
        <strain evidence="16 17">NEAU-H7</strain>
    </source>
</reference>
<comment type="subunit">
    <text evidence="12">Monomer and homodimer. Part of the essential Sec protein translocation apparatus which comprises SecA, SecYEG and auxiliary proteins SecDF. Other proteins may also be involved.</text>
</comment>
<dbReference type="PANTHER" id="PTHR30612:SF0">
    <property type="entry name" value="CHLOROPLAST PROTEIN-TRANSPORTING ATPASE"/>
    <property type="match status" value="1"/>
</dbReference>
<evidence type="ECO:0000259" key="15">
    <source>
        <dbReference type="PROSITE" id="PS51196"/>
    </source>
</evidence>
<dbReference type="PRINTS" id="PR00906">
    <property type="entry name" value="SECA"/>
</dbReference>
<keyword evidence="10 12" id="KW-0811">Translocation</keyword>
<keyword evidence="11 12" id="KW-0472">Membrane</keyword>
<evidence type="ECO:0000259" key="14">
    <source>
        <dbReference type="PROSITE" id="PS51194"/>
    </source>
</evidence>
<dbReference type="InterPro" id="IPR036266">
    <property type="entry name" value="SecA_Wing/Scaffold_sf"/>
</dbReference>
<dbReference type="PROSITE" id="PS51196">
    <property type="entry name" value="SECA_MOTOR_DEAD"/>
    <property type="match status" value="1"/>
</dbReference>
<dbReference type="InterPro" id="IPR027417">
    <property type="entry name" value="P-loop_NTPase"/>
</dbReference>
<dbReference type="Gene3D" id="3.90.1440.10">
    <property type="entry name" value="SecA, preprotein cross-linking domain"/>
    <property type="match status" value="1"/>
</dbReference>
<dbReference type="CDD" id="cd17928">
    <property type="entry name" value="DEXDc_SecA"/>
    <property type="match status" value="1"/>
</dbReference>
<evidence type="ECO:0000256" key="7">
    <source>
        <dbReference type="ARBA" id="ARBA00022840"/>
    </source>
</evidence>
<feature type="domain" description="Helicase C-terminal" evidence="14">
    <location>
        <begin position="430"/>
        <end position="591"/>
    </location>
</feature>
<dbReference type="Pfam" id="PF21090">
    <property type="entry name" value="P-loop_SecA"/>
    <property type="match status" value="1"/>
</dbReference>
<comment type="function">
    <text evidence="12">Part of the Sec protein translocase complex. Interacts with the SecYEG preprotein conducting channel. Has a central role in coupling the hydrolysis of ATP to the transfer of proteins into and across the cell membrane, serving as an ATP-driven molecular motor driving the stepwise translocation of polypeptide chains across the membrane.</text>
</comment>
<dbReference type="InterPro" id="IPR011115">
    <property type="entry name" value="SecA_DEAD"/>
</dbReference>
<dbReference type="Pfam" id="PF07517">
    <property type="entry name" value="SecA_DEAD"/>
    <property type="match status" value="1"/>
</dbReference>
<keyword evidence="9 12" id="KW-1278">Translocase</keyword>
<dbReference type="NCBIfam" id="TIGR04221">
    <property type="entry name" value="SecA2_Mycobac"/>
    <property type="match status" value="1"/>
</dbReference>
<keyword evidence="17" id="KW-1185">Reference proteome</keyword>
<dbReference type="SUPFAM" id="SSF81886">
    <property type="entry name" value="Helical scaffold and wing domains of SecA"/>
    <property type="match status" value="1"/>
</dbReference>
<dbReference type="InterPro" id="IPR014018">
    <property type="entry name" value="SecA_motor_DEAD"/>
</dbReference>
<evidence type="ECO:0000256" key="10">
    <source>
        <dbReference type="ARBA" id="ARBA00023010"/>
    </source>
</evidence>
<evidence type="ECO:0000256" key="2">
    <source>
        <dbReference type="ARBA" id="ARBA00007650"/>
    </source>
</evidence>
<feature type="binding site" evidence="12">
    <location>
        <position position="100"/>
    </location>
    <ligand>
        <name>ATP</name>
        <dbReference type="ChEBI" id="CHEBI:30616"/>
    </ligand>
</feature>
<proteinExistence type="inferred from homology"/>
<protein>
    <recommendedName>
        <fullName evidence="12">Protein translocase subunit SecA</fullName>
        <ecNumber evidence="12">7.4.2.8</ecNumber>
    </recommendedName>
</protein>
<feature type="domain" description="Helicase ATP-binding" evidence="13">
    <location>
        <begin position="102"/>
        <end position="260"/>
    </location>
</feature>
<dbReference type="CDD" id="cd18803">
    <property type="entry name" value="SF2_C_secA"/>
    <property type="match status" value="1"/>
</dbReference>
<evidence type="ECO:0000313" key="17">
    <source>
        <dbReference type="Proteomes" id="UP000679690"/>
    </source>
</evidence>
<dbReference type="SMART" id="SM00957">
    <property type="entry name" value="SecA_DEAD"/>
    <property type="match status" value="1"/>
</dbReference>
<evidence type="ECO:0000256" key="1">
    <source>
        <dbReference type="ARBA" id="ARBA00004170"/>
    </source>
</evidence>
<gene>
    <name evidence="16" type="primary">secA2</name>
    <name evidence="12" type="synonym">secA</name>
    <name evidence="16" type="ORF">J5X75_39090</name>
</gene>
<dbReference type="InterPro" id="IPR000185">
    <property type="entry name" value="SecA"/>
</dbReference>
<dbReference type="EMBL" id="JAGFNS010000040">
    <property type="protein sequence ID" value="MBO3743521.1"/>
    <property type="molecule type" value="Genomic_DNA"/>
</dbReference>
<evidence type="ECO:0000256" key="8">
    <source>
        <dbReference type="ARBA" id="ARBA00022927"/>
    </source>
</evidence>
<dbReference type="Pfam" id="PF01043">
    <property type="entry name" value="SecA_PP_bind"/>
    <property type="match status" value="1"/>
</dbReference>
<feature type="domain" description="SecA family profile" evidence="15">
    <location>
        <begin position="9"/>
        <end position="590"/>
    </location>
</feature>
<dbReference type="Pfam" id="PF07516">
    <property type="entry name" value="SecA_SW"/>
    <property type="match status" value="1"/>
</dbReference>
<evidence type="ECO:0000256" key="12">
    <source>
        <dbReference type="HAMAP-Rule" id="MF_01382"/>
    </source>
</evidence>
<dbReference type="InterPro" id="IPR014001">
    <property type="entry name" value="Helicase_ATP-bd"/>
</dbReference>
<evidence type="ECO:0000256" key="3">
    <source>
        <dbReference type="ARBA" id="ARBA00022448"/>
    </source>
</evidence>
<dbReference type="Proteomes" id="UP000679690">
    <property type="component" value="Unassembled WGS sequence"/>
</dbReference>
<feature type="binding site" evidence="12">
    <location>
        <begin position="118"/>
        <end position="122"/>
    </location>
    <ligand>
        <name>ATP</name>
        <dbReference type="ChEBI" id="CHEBI:30616"/>
    </ligand>
</feature>
<dbReference type="InterPro" id="IPR011130">
    <property type="entry name" value="SecA_preprotein_X-link_dom"/>
</dbReference>
<dbReference type="InterPro" id="IPR011116">
    <property type="entry name" value="SecA_Wing/Scaffold"/>
</dbReference>
<evidence type="ECO:0000256" key="9">
    <source>
        <dbReference type="ARBA" id="ARBA00022967"/>
    </source>
</evidence>
<dbReference type="InterPro" id="IPR001650">
    <property type="entry name" value="Helicase_C-like"/>
</dbReference>
<keyword evidence="7 12" id="KW-0067">ATP-binding</keyword>
<evidence type="ECO:0000256" key="11">
    <source>
        <dbReference type="ARBA" id="ARBA00023136"/>
    </source>
</evidence>
<dbReference type="SMART" id="SM00958">
    <property type="entry name" value="SecA_PP_bind"/>
    <property type="match status" value="1"/>
</dbReference>
<dbReference type="Gene3D" id="1.10.3060.10">
    <property type="entry name" value="Helical scaffold and wing domains of SecA"/>
    <property type="match status" value="1"/>
</dbReference>
<evidence type="ECO:0000259" key="13">
    <source>
        <dbReference type="PROSITE" id="PS51192"/>
    </source>
</evidence>
<dbReference type="HAMAP" id="MF_01382">
    <property type="entry name" value="SecA"/>
    <property type="match status" value="1"/>
</dbReference>
<evidence type="ECO:0000313" key="16">
    <source>
        <dbReference type="EMBL" id="MBO3743521.1"/>
    </source>
</evidence>
<comment type="caution">
    <text evidence="16">The sequence shown here is derived from an EMBL/GenBank/DDBJ whole genome shotgun (WGS) entry which is preliminary data.</text>
</comment>
<evidence type="ECO:0000256" key="6">
    <source>
        <dbReference type="ARBA" id="ARBA00022741"/>
    </source>
</evidence>